<protein>
    <submittedName>
        <fullName evidence="2">Uncharacterized protein DUF3592</fullName>
    </submittedName>
</protein>
<gene>
    <name evidence="2" type="ORF">FB474_4051</name>
</gene>
<keyword evidence="3" id="KW-1185">Reference proteome</keyword>
<keyword evidence="1" id="KW-0812">Transmembrane</keyword>
<reference evidence="2 3" key="1">
    <citation type="submission" date="2019-06" db="EMBL/GenBank/DDBJ databases">
        <title>Sequencing the genomes of 1000 actinobacteria strains.</title>
        <authorList>
            <person name="Klenk H.-P."/>
        </authorList>
    </citation>
    <scope>NUCLEOTIDE SEQUENCE [LARGE SCALE GENOMIC DNA]</scope>
    <source>
        <strain evidence="2 3">DSM 18082</strain>
    </source>
</reference>
<dbReference type="AlphaFoldDB" id="A0A542Z7Z8"/>
<feature type="transmembrane region" description="Helical" evidence="1">
    <location>
        <begin position="28"/>
        <end position="48"/>
    </location>
</feature>
<keyword evidence="1" id="KW-1133">Transmembrane helix</keyword>
<sequence length="161" mass="16311">MQLTLATVVSGLAARRHGSDPHAAGLAFVAFGACFGGLGLLGIGVSLARRLRWVPATGRVVGVVDGKAGPLPRVEYVDPEGIHRHFTSGFSINDEALLLEGTTVAVLVNPKDPGEGMINSGRLAGLRIGLMVCGAVALVGLLLAVVGALLLRSGGGPATGW</sequence>
<accession>A0A542Z7Z8</accession>
<dbReference type="EMBL" id="VFOQ01000003">
    <property type="protein sequence ID" value="TQL56434.1"/>
    <property type="molecule type" value="Genomic_DNA"/>
</dbReference>
<evidence type="ECO:0000256" key="1">
    <source>
        <dbReference type="SAM" id="Phobius"/>
    </source>
</evidence>
<evidence type="ECO:0000313" key="2">
    <source>
        <dbReference type="EMBL" id="TQL56434.1"/>
    </source>
</evidence>
<evidence type="ECO:0000313" key="3">
    <source>
        <dbReference type="Proteomes" id="UP000319514"/>
    </source>
</evidence>
<proteinExistence type="predicted"/>
<keyword evidence="1" id="KW-0472">Membrane</keyword>
<dbReference type="RefSeq" id="WP_141790632.1">
    <property type="nucleotide sequence ID" value="NZ_BAAAKX010000008.1"/>
</dbReference>
<feature type="transmembrane region" description="Helical" evidence="1">
    <location>
        <begin position="128"/>
        <end position="151"/>
    </location>
</feature>
<comment type="caution">
    <text evidence="2">The sequence shown here is derived from an EMBL/GenBank/DDBJ whole genome shotgun (WGS) entry which is preliminary data.</text>
</comment>
<name>A0A542Z7Z8_9MICO</name>
<organism evidence="2 3">
    <name type="scientific">Oryzihumus leptocrescens</name>
    <dbReference type="NCBI Taxonomy" id="297536"/>
    <lineage>
        <taxon>Bacteria</taxon>
        <taxon>Bacillati</taxon>
        <taxon>Actinomycetota</taxon>
        <taxon>Actinomycetes</taxon>
        <taxon>Micrococcales</taxon>
        <taxon>Intrasporangiaceae</taxon>
        <taxon>Oryzihumus</taxon>
    </lineage>
</organism>
<dbReference type="Proteomes" id="UP000319514">
    <property type="component" value="Unassembled WGS sequence"/>
</dbReference>